<dbReference type="SUPFAM" id="SSF109854">
    <property type="entry name" value="DinB/YfiT-like putative metalloenzymes"/>
    <property type="match status" value="1"/>
</dbReference>
<organism evidence="1">
    <name type="scientific">Pontimicrobium sp. SW4</name>
    <dbReference type="NCBI Taxonomy" id="3153519"/>
    <lineage>
        <taxon>Bacteria</taxon>
        <taxon>Pseudomonadati</taxon>
        <taxon>Bacteroidota</taxon>
        <taxon>Flavobacteriia</taxon>
        <taxon>Flavobacteriales</taxon>
        <taxon>Flavobacteriaceae</taxon>
        <taxon>Pontimicrobium</taxon>
    </lineage>
</organism>
<proteinExistence type="predicted"/>
<evidence type="ECO:0008006" key="2">
    <source>
        <dbReference type="Google" id="ProtNLM"/>
    </source>
</evidence>
<reference evidence="1" key="1">
    <citation type="submission" date="2024-05" db="EMBL/GenBank/DDBJ databases">
        <title>Pontimicrobium maritimus sp. nov., isolated form sea water.</title>
        <authorList>
            <person name="Muhammad N."/>
            <person name="Vuong T.Q."/>
            <person name="Han H.L."/>
            <person name="Kim S.-G."/>
        </authorList>
    </citation>
    <scope>NUCLEOTIDE SEQUENCE</scope>
    <source>
        <strain evidence="1">SW4</strain>
    </source>
</reference>
<dbReference type="AlphaFoldDB" id="A0AAU7BPS0"/>
<dbReference type="EMBL" id="CP157199">
    <property type="protein sequence ID" value="XBG60083.1"/>
    <property type="molecule type" value="Genomic_DNA"/>
</dbReference>
<dbReference type="RefSeq" id="WP_347922252.1">
    <property type="nucleotide sequence ID" value="NZ_CP157199.1"/>
</dbReference>
<accession>A0AAU7BPS0</accession>
<name>A0AAU7BPS0_9FLAO</name>
<sequence>MNIIIQSSIHTLSKSKQLLCSLSNEDLSNHSVSPYYSCIGSHIRHILDFYDCIIDGVDNTTIDLTQRKRDERMHTDCNYTLSHVERIIDTLKRLDNYNFTKHYVVSDDLGIGKVDIMYTLGAVLAQANSHAIHHYAIISYILDRLEIPMKDESFGYNPTTPRQIVN</sequence>
<dbReference type="Gene3D" id="1.20.120.450">
    <property type="entry name" value="dinb family like domain"/>
    <property type="match status" value="1"/>
</dbReference>
<dbReference type="InterPro" id="IPR034660">
    <property type="entry name" value="DinB/YfiT-like"/>
</dbReference>
<evidence type="ECO:0000313" key="1">
    <source>
        <dbReference type="EMBL" id="XBG60083.1"/>
    </source>
</evidence>
<protein>
    <recommendedName>
        <fullName evidence="2">DinB family protein</fullName>
    </recommendedName>
</protein>
<gene>
    <name evidence="1" type="ORF">ABGB03_09430</name>
</gene>